<dbReference type="EMBL" id="FNWV01000027">
    <property type="protein sequence ID" value="SEH88506.1"/>
    <property type="molecule type" value="Genomic_DNA"/>
</dbReference>
<protein>
    <submittedName>
        <fullName evidence="3">Uncharacterized protein</fullName>
    </submittedName>
</protein>
<feature type="compositionally biased region" description="Polar residues" evidence="2">
    <location>
        <begin position="125"/>
        <end position="146"/>
    </location>
</feature>
<evidence type="ECO:0000256" key="1">
    <source>
        <dbReference type="SAM" id="Coils"/>
    </source>
</evidence>
<reference evidence="3 4" key="1">
    <citation type="submission" date="2016-10" db="EMBL/GenBank/DDBJ databases">
        <authorList>
            <person name="de Groot N.N."/>
        </authorList>
    </citation>
    <scope>NUCLEOTIDE SEQUENCE [LARGE SCALE GENOMIC DNA]</scope>
    <source>
        <strain evidence="3 4">YAD2003</strain>
    </source>
</reference>
<sequence>MNIKELSRELEVSEQALRSWCKRNGVRKESESEAKGKKAGYLLTENDVESMKIYYSAKGKREKEIKKGNESKTLDILAEQLVEKDKQIASLLEQLKAKDAQLLQLNDKLTAAQALHAGTIQALQDKQESQAQNETSMAEEQPTAAQDQIKELSEQLQELKAENRKKEQAQEQLTARITELETAAATSATKSTIWSRLFHRSKK</sequence>
<evidence type="ECO:0000313" key="3">
    <source>
        <dbReference type="EMBL" id="SEH88506.1"/>
    </source>
</evidence>
<dbReference type="Gene3D" id="1.10.1660.10">
    <property type="match status" value="1"/>
</dbReference>
<dbReference type="RefSeq" id="WP_074719165.1">
    <property type="nucleotide sequence ID" value="NZ_FNWV01000027.1"/>
</dbReference>
<keyword evidence="1" id="KW-0175">Coiled coil</keyword>
<feature type="compositionally biased region" description="Basic and acidic residues" evidence="2">
    <location>
        <begin position="148"/>
        <end position="169"/>
    </location>
</feature>
<feature type="coiled-coil region" evidence="1">
    <location>
        <begin position="74"/>
        <end position="112"/>
    </location>
</feature>
<evidence type="ECO:0000313" key="4">
    <source>
        <dbReference type="Proteomes" id="UP000183190"/>
    </source>
</evidence>
<evidence type="ECO:0000256" key="2">
    <source>
        <dbReference type="SAM" id="MobiDB-lite"/>
    </source>
</evidence>
<dbReference type="AlphaFoldDB" id="A0A1H6LIY1"/>
<feature type="region of interest" description="Disordered" evidence="2">
    <location>
        <begin position="125"/>
        <end position="172"/>
    </location>
</feature>
<organism evidence="3 4">
    <name type="scientific">Ruminococcus flavefaciens</name>
    <dbReference type="NCBI Taxonomy" id="1265"/>
    <lineage>
        <taxon>Bacteria</taxon>
        <taxon>Bacillati</taxon>
        <taxon>Bacillota</taxon>
        <taxon>Clostridia</taxon>
        <taxon>Eubacteriales</taxon>
        <taxon>Oscillospiraceae</taxon>
        <taxon>Ruminococcus</taxon>
    </lineage>
</organism>
<accession>A0A1H6LIY1</accession>
<gene>
    <name evidence="3" type="ORF">SAMN02910265_03194</name>
</gene>
<proteinExistence type="predicted"/>
<dbReference type="Proteomes" id="UP000183190">
    <property type="component" value="Unassembled WGS sequence"/>
</dbReference>
<name>A0A1H6LIY1_RUMFL</name>